<comment type="caution">
    <text evidence="3">The sequence shown here is derived from an EMBL/GenBank/DDBJ whole genome shotgun (WGS) entry which is preliminary data.</text>
</comment>
<dbReference type="EMBL" id="VTWS01000006">
    <property type="protein sequence ID" value="KAA9349313.1"/>
    <property type="molecule type" value="Genomic_DNA"/>
</dbReference>
<organism evidence="3 4">
    <name type="scientific">Larkinella humicola</name>
    <dbReference type="NCBI Taxonomy" id="2607654"/>
    <lineage>
        <taxon>Bacteria</taxon>
        <taxon>Pseudomonadati</taxon>
        <taxon>Bacteroidota</taxon>
        <taxon>Cytophagia</taxon>
        <taxon>Cytophagales</taxon>
        <taxon>Spirosomataceae</taxon>
        <taxon>Larkinella</taxon>
    </lineage>
</organism>
<gene>
    <name evidence="3" type="ORF">F0P93_23250</name>
</gene>
<dbReference type="GO" id="GO:0016020">
    <property type="term" value="C:membrane"/>
    <property type="evidence" value="ECO:0007669"/>
    <property type="project" value="InterPro"/>
</dbReference>
<dbReference type="AlphaFoldDB" id="A0A5N1JC50"/>
<sequence>MKTFLRISRPNQGQRLLLACLFLTSLTVYSQEIYYVTPGGGAVTKDGSSWENAFDGTQLQTAIEAASTYSQSNGNVDVQVWVAAGLYKPTGSADRTISFSMRNHVAVYGGFEGDENLLSERPALNLSTPSSTTLSGEIGGAGTTDNSYHVVSNLSGSLTTSAVLDGFVITAGNADSAVEDVHRVGGGMTNLNDSPTVRHCFFVSNTAKSGGAVHNLANSGGICSPEFIDCHFMSNTAGISDGPGGAMYNYADLGSQCRPRLTHCSFTLNTAGNGGSLFNGTNAGGTCSPVITRCQFTNNTSTGNSGVLANDGGSPTVTNCSFVGNSASRGGISVNYSIQLFTNCSFSGNSATLGGGIAYQTGGGTTFKNCIVWNNGGSQTFFNSNGSTITGTYSLFDTEVTGYGGANNLTTAVLPFVGVADLQLTTGSPAINAGDPTSSTTTSGTTDLAGNPRFYNGGPVDIGAFEFQGELPTPVSGSFDGYIYGADCESFRGWAWDRDKINTVVSVDILDGDAVIATLPAGDFRPDLLDAGKGNGQHAFRYVLPESLKDNLPHFLSARVTGSGFILKNSPKALICQNSTEPVGNQPPVPPSPTVLITPLTAQVDVPFSATLPAFTDPEGSPLTYALSGLPAGLSLGSENRMISGTPTEPGSFLLTYSATDVPGSTNSVSFVLTVHPASTTTVTGSFDGYLDKVECGTIRGWVWDRNKPNTPVTVEFYTDDTVWGSTVANIYRDDLKNAGKGNGAHAYRFEVPVALKGTGPHLISARVQGSTFVLKNSGKLLNCPLPGRKGAEQPEALEMIVLGNPVFGPTLGVEVRGAEGRPLRLQLTDANGRAVADWAVGAAAKVEQKTLFLGYQPAGLLFLRATSGARTATLKVLKP</sequence>
<dbReference type="SUPFAM" id="SSF51126">
    <property type="entry name" value="Pectin lyase-like"/>
    <property type="match status" value="1"/>
</dbReference>
<name>A0A5N1JC50_9BACT</name>
<dbReference type="InterPro" id="IPR012334">
    <property type="entry name" value="Pectin_lyas_fold"/>
</dbReference>
<accession>A0A5N1JC50</accession>
<feature type="region of interest" description="Disordered" evidence="1">
    <location>
        <begin position="430"/>
        <end position="450"/>
    </location>
</feature>
<dbReference type="NCBIfam" id="NF041518">
    <property type="entry name" value="choice_anch_Q"/>
    <property type="match status" value="1"/>
</dbReference>
<feature type="domain" description="Dystroglycan-type cadherin-like" evidence="2">
    <location>
        <begin position="595"/>
        <end position="682"/>
    </location>
</feature>
<dbReference type="PANTHER" id="PTHR11319:SF35">
    <property type="entry name" value="OUTER MEMBRANE PROTEIN PMPC-RELATED"/>
    <property type="match status" value="1"/>
</dbReference>
<dbReference type="Pfam" id="PF05345">
    <property type="entry name" value="He_PIG"/>
    <property type="match status" value="1"/>
</dbReference>
<dbReference type="SUPFAM" id="SSF49313">
    <property type="entry name" value="Cadherin-like"/>
    <property type="match status" value="1"/>
</dbReference>
<reference evidence="3 4" key="1">
    <citation type="submission" date="2019-09" db="EMBL/GenBank/DDBJ databases">
        <title>Genome Sequence of Larkinella sp MA1.</title>
        <authorList>
            <person name="Srinivasan S."/>
        </authorList>
    </citation>
    <scope>NUCLEOTIDE SEQUENCE [LARGE SCALE GENOMIC DNA]</scope>
    <source>
        <strain evidence="3 4">MA1</strain>
    </source>
</reference>
<dbReference type="InterPro" id="IPR013783">
    <property type="entry name" value="Ig-like_fold"/>
</dbReference>
<dbReference type="Proteomes" id="UP000326344">
    <property type="component" value="Unassembled WGS sequence"/>
</dbReference>
<dbReference type="InterPro" id="IPR015919">
    <property type="entry name" value="Cadherin-like_sf"/>
</dbReference>
<dbReference type="Gene3D" id="2.160.20.10">
    <property type="entry name" value="Single-stranded right-handed beta-helix, Pectin lyase-like"/>
    <property type="match status" value="1"/>
</dbReference>
<dbReference type="RefSeq" id="WP_150880127.1">
    <property type="nucleotide sequence ID" value="NZ_VTWS01000006.1"/>
</dbReference>
<dbReference type="GO" id="GO:0005509">
    <property type="term" value="F:calcium ion binding"/>
    <property type="evidence" value="ECO:0007669"/>
    <property type="project" value="InterPro"/>
</dbReference>
<keyword evidence="4" id="KW-1185">Reference proteome</keyword>
<dbReference type="InterPro" id="IPR059226">
    <property type="entry name" value="Choice_anch_Q_dom"/>
</dbReference>
<proteinExistence type="predicted"/>
<dbReference type="InterPro" id="IPR011050">
    <property type="entry name" value="Pectin_lyase_fold/virulence"/>
</dbReference>
<dbReference type="PANTHER" id="PTHR11319">
    <property type="entry name" value="G PROTEIN-COUPLED RECEPTOR-RELATED"/>
    <property type="match status" value="1"/>
</dbReference>
<evidence type="ECO:0000259" key="2">
    <source>
        <dbReference type="SMART" id="SM00736"/>
    </source>
</evidence>
<protein>
    <recommendedName>
        <fullName evidence="2">Dystroglycan-type cadherin-like domain-containing protein</fullName>
    </recommendedName>
</protein>
<evidence type="ECO:0000313" key="4">
    <source>
        <dbReference type="Proteomes" id="UP000326344"/>
    </source>
</evidence>
<dbReference type="InterPro" id="IPR006644">
    <property type="entry name" value="Cadg"/>
</dbReference>
<feature type="compositionally biased region" description="Low complexity" evidence="1">
    <location>
        <begin position="437"/>
        <end position="446"/>
    </location>
</feature>
<evidence type="ECO:0000313" key="3">
    <source>
        <dbReference type="EMBL" id="KAA9349313.1"/>
    </source>
</evidence>
<evidence type="ECO:0000256" key="1">
    <source>
        <dbReference type="SAM" id="MobiDB-lite"/>
    </source>
</evidence>
<dbReference type="SMART" id="SM00736">
    <property type="entry name" value="CADG"/>
    <property type="match status" value="1"/>
</dbReference>
<dbReference type="Gene3D" id="2.60.40.10">
    <property type="entry name" value="Immunoglobulins"/>
    <property type="match status" value="1"/>
</dbReference>